<dbReference type="Proteomes" id="UP000749646">
    <property type="component" value="Unassembled WGS sequence"/>
</dbReference>
<organism evidence="2 3">
    <name type="scientific">Modicella reniformis</name>
    <dbReference type="NCBI Taxonomy" id="1440133"/>
    <lineage>
        <taxon>Eukaryota</taxon>
        <taxon>Fungi</taxon>
        <taxon>Fungi incertae sedis</taxon>
        <taxon>Mucoromycota</taxon>
        <taxon>Mortierellomycotina</taxon>
        <taxon>Mortierellomycetes</taxon>
        <taxon>Mortierellales</taxon>
        <taxon>Mortierellaceae</taxon>
        <taxon>Modicella</taxon>
    </lineage>
</organism>
<dbReference type="AlphaFoldDB" id="A0A9P6IVF4"/>
<protein>
    <submittedName>
        <fullName evidence="2">Uncharacterized protein</fullName>
    </submittedName>
</protein>
<sequence>MKTTTALLRINAHGLQLSKALARYQRHFSEFGYEIMTRSHSSGLGSSSKYQRDESRRRQSSLSGKISDTYTGSTSDRNHSQDNDGGVDASAFTELYKAIRDSMDATSFGMFAGVVESFNKGDKTTEETLEEVGTIVKDRSLNQRFRELIHQAIAEKENLIESETVNTILEGDLTQDTEQSLLVVNGEVEDQDYVDFSYQAKDIIESMQQDIHAEELDQDLLLVHKETDVHSESKRATTSADKADDQSDSSETSMKPSRKRTM</sequence>
<feature type="region of interest" description="Disordered" evidence="1">
    <location>
        <begin position="39"/>
        <end position="87"/>
    </location>
</feature>
<accession>A0A9P6IVF4</accession>
<feature type="region of interest" description="Disordered" evidence="1">
    <location>
        <begin position="227"/>
        <end position="262"/>
    </location>
</feature>
<feature type="compositionally biased region" description="Polar residues" evidence="1">
    <location>
        <begin position="60"/>
        <end position="75"/>
    </location>
</feature>
<comment type="caution">
    <text evidence="2">The sequence shown here is derived from an EMBL/GenBank/DDBJ whole genome shotgun (WGS) entry which is preliminary data.</text>
</comment>
<feature type="compositionally biased region" description="Basic and acidic residues" evidence="1">
    <location>
        <begin position="227"/>
        <end position="245"/>
    </location>
</feature>
<reference evidence="2" key="1">
    <citation type="journal article" date="2020" name="Fungal Divers.">
        <title>Resolving the Mortierellaceae phylogeny through synthesis of multi-gene phylogenetics and phylogenomics.</title>
        <authorList>
            <person name="Vandepol N."/>
            <person name="Liber J."/>
            <person name="Desiro A."/>
            <person name="Na H."/>
            <person name="Kennedy M."/>
            <person name="Barry K."/>
            <person name="Grigoriev I.V."/>
            <person name="Miller A.N."/>
            <person name="O'Donnell K."/>
            <person name="Stajich J.E."/>
            <person name="Bonito G."/>
        </authorList>
    </citation>
    <scope>NUCLEOTIDE SEQUENCE</scope>
    <source>
        <strain evidence="2">MES-2147</strain>
    </source>
</reference>
<evidence type="ECO:0000256" key="1">
    <source>
        <dbReference type="SAM" id="MobiDB-lite"/>
    </source>
</evidence>
<evidence type="ECO:0000313" key="2">
    <source>
        <dbReference type="EMBL" id="KAF9949398.1"/>
    </source>
</evidence>
<keyword evidence="3" id="KW-1185">Reference proteome</keyword>
<dbReference type="EMBL" id="JAAAHW010007301">
    <property type="protein sequence ID" value="KAF9949398.1"/>
    <property type="molecule type" value="Genomic_DNA"/>
</dbReference>
<proteinExistence type="predicted"/>
<evidence type="ECO:0000313" key="3">
    <source>
        <dbReference type="Proteomes" id="UP000749646"/>
    </source>
</evidence>
<dbReference type="OrthoDB" id="5600217at2759"/>
<name>A0A9P6IVF4_9FUNG</name>
<gene>
    <name evidence="2" type="ORF">BGZ65_007354</name>
</gene>
<feature type="compositionally biased region" description="Low complexity" evidence="1">
    <location>
        <begin position="39"/>
        <end position="48"/>
    </location>
</feature>